<evidence type="ECO:0000313" key="4">
    <source>
        <dbReference type="Proteomes" id="UP000002613"/>
    </source>
</evidence>
<feature type="domain" description="DUF7308" evidence="2">
    <location>
        <begin position="261"/>
        <end position="430"/>
    </location>
</feature>
<accession>D3RX74</accession>
<dbReference type="STRING" id="589924.Ferp_0921"/>
<dbReference type="Pfam" id="PF23960">
    <property type="entry name" value="DUF7289"/>
    <property type="match status" value="1"/>
</dbReference>
<dbReference type="GeneID" id="8778429"/>
<evidence type="ECO:0000256" key="1">
    <source>
        <dbReference type="SAM" id="Phobius"/>
    </source>
</evidence>
<organism evidence="3 4">
    <name type="scientific">Ferroglobus placidus (strain DSM 10642 / AEDII12DO)</name>
    <dbReference type="NCBI Taxonomy" id="589924"/>
    <lineage>
        <taxon>Archaea</taxon>
        <taxon>Methanobacteriati</taxon>
        <taxon>Methanobacteriota</taxon>
        <taxon>Archaeoglobi</taxon>
        <taxon>Archaeoglobales</taxon>
        <taxon>Archaeoglobaceae</taxon>
        <taxon>Ferroglobus</taxon>
    </lineage>
</organism>
<dbReference type="Proteomes" id="UP000002613">
    <property type="component" value="Chromosome"/>
</dbReference>
<proteinExistence type="predicted"/>
<dbReference type="PaxDb" id="589924-Ferp_0921"/>
<dbReference type="eggNOG" id="arCOG02911">
    <property type="taxonomic scope" value="Archaea"/>
</dbReference>
<keyword evidence="4" id="KW-1185">Reference proteome</keyword>
<sequence>MRAVSEVVGWLLMFGIVTLVAVTVFTISYPYISDQIFESKIRIAEVQMSLLDYVASRASLGDSPSQSISFNLLGGSLSIESGGNNITIIGVFNGTEEKVIYSSSIGRVVFRIGDVVIGYEGGGVWLKRSGKTVMVSPPEFHYKIDTLTFPIIKIDSSASIAGSGVVDLSVKRVKITKIYPDPSKDPRFVNPLECDYLIVKVTSEFWDGWMNYFEERSDAEVRSIDAENNTVTFELAVKSAPVFKTYEMPIRITRLNYSDEEPIKEFVLNLYELRSNYKLVWYTDTDPALVIYMQKRQGSANEFILRVYYGNESKYESWESNTTLKWNDDGFYSLDFLNESIWMEYKKPDAAINVGGVRWPTNAFSSVTWTWGNDINETDFVNDQLGDFNEGKVLTLKNVTEHYFRVLAAQTSPDIVIYEGRADGFNTAQSTYRLLVDQMPPIITYLHVVEHTVKIY</sequence>
<dbReference type="HOGENOM" id="CLU_029417_0_0_2"/>
<dbReference type="Pfam" id="PF23985">
    <property type="entry name" value="DUF7308"/>
    <property type="match status" value="1"/>
</dbReference>
<evidence type="ECO:0000259" key="2">
    <source>
        <dbReference type="Pfam" id="PF23985"/>
    </source>
</evidence>
<protein>
    <recommendedName>
        <fullName evidence="2">DUF7308 domain-containing protein</fullName>
    </recommendedName>
</protein>
<name>D3RX74_FERPA</name>
<dbReference type="InterPro" id="IPR055732">
    <property type="entry name" value="DUF7308"/>
</dbReference>
<keyword evidence="1" id="KW-0472">Membrane</keyword>
<dbReference type="AlphaFoldDB" id="D3RX74"/>
<reference evidence="3 4" key="2">
    <citation type="journal article" date="2011" name="Stand. Genomic Sci.">
        <title>Complete genome sequence of Ferroglobus placidus AEDII12DO.</title>
        <authorList>
            <person name="Anderson I."/>
            <person name="Risso C."/>
            <person name="Holmes D."/>
            <person name="Lucas S."/>
            <person name="Copeland A."/>
            <person name="Lapidus A."/>
            <person name="Cheng J.F."/>
            <person name="Bruce D."/>
            <person name="Goodwin L."/>
            <person name="Pitluck S."/>
            <person name="Saunders E."/>
            <person name="Brettin T."/>
            <person name="Detter J.C."/>
            <person name="Han C."/>
            <person name="Tapia R."/>
            <person name="Larimer F."/>
            <person name="Land M."/>
            <person name="Hauser L."/>
            <person name="Woyke T."/>
            <person name="Lovley D."/>
            <person name="Kyrpides N."/>
            <person name="Ivanova N."/>
        </authorList>
    </citation>
    <scope>NUCLEOTIDE SEQUENCE [LARGE SCALE GENOMIC DNA]</scope>
    <source>
        <strain evidence="4">DSM 10642 / AEDII12DO</strain>
    </source>
</reference>
<dbReference type="RefSeq" id="WP_012965430.1">
    <property type="nucleotide sequence ID" value="NC_013849.1"/>
</dbReference>
<keyword evidence="1" id="KW-0812">Transmembrane</keyword>
<evidence type="ECO:0000313" key="3">
    <source>
        <dbReference type="EMBL" id="ADC65087.1"/>
    </source>
</evidence>
<dbReference type="KEGG" id="fpl:Ferp_0921"/>
<feature type="transmembrane region" description="Helical" evidence="1">
    <location>
        <begin position="7"/>
        <end position="32"/>
    </location>
</feature>
<keyword evidence="1" id="KW-1133">Transmembrane helix</keyword>
<reference evidence="4" key="1">
    <citation type="submission" date="2010-02" db="EMBL/GenBank/DDBJ databases">
        <title>Complete sequence of Ferroglobus placidus DSM 10642.</title>
        <authorList>
            <consortium name="US DOE Joint Genome Institute"/>
            <person name="Lucas S."/>
            <person name="Copeland A."/>
            <person name="Lapidus A."/>
            <person name="Cheng J.-F."/>
            <person name="Bruce D."/>
            <person name="Goodwin L."/>
            <person name="Pitluck S."/>
            <person name="Saunders E."/>
            <person name="Brettin T."/>
            <person name="Detter J.C."/>
            <person name="Han C."/>
            <person name="Tapia R."/>
            <person name="Larimer F."/>
            <person name="Land M."/>
            <person name="Hauser L."/>
            <person name="Kyrpides N."/>
            <person name="Ivanova N."/>
            <person name="Holmes D."/>
            <person name="Lovley D."/>
            <person name="Kyrpides N."/>
            <person name="Anderson I.J."/>
            <person name="Woyke T."/>
        </authorList>
    </citation>
    <scope>NUCLEOTIDE SEQUENCE [LARGE SCALE GENOMIC DNA]</scope>
    <source>
        <strain evidence="4">DSM 10642 / AEDII12DO</strain>
    </source>
</reference>
<dbReference type="InterPro" id="IPR055713">
    <property type="entry name" value="DUF7289"/>
</dbReference>
<dbReference type="EMBL" id="CP001899">
    <property type="protein sequence ID" value="ADC65087.1"/>
    <property type="molecule type" value="Genomic_DNA"/>
</dbReference>
<gene>
    <name evidence="3" type="ordered locus">Ferp_0921</name>
</gene>
<dbReference type="OrthoDB" id="148042at2157"/>